<evidence type="ECO:0000313" key="3">
    <source>
        <dbReference type="Proteomes" id="UP000807342"/>
    </source>
</evidence>
<accession>A0A9P5WXU2</accession>
<feature type="compositionally biased region" description="Low complexity" evidence="1">
    <location>
        <begin position="98"/>
        <end position="110"/>
    </location>
</feature>
<dbReference type="EMBL" id="MU153250">
    <property type="protein sequence ID" value="KAF9439856.1"/>
    <property type="molecule type" value="Genomic_DNA"/>
</dbReference>
<reference evidence="2" key="1">
    <citation type="submission" date="2020-11" db="EMBL/GenBank/DDBJ databases">
        <authorList>
            <consortium name="DOE Joint Genome Institute"/>
            <person name="Ahrendt S."/>
            <person name="Riley R."/>
            <person name="Andreopoulos W."/>
            <person name="Labutti K."/>
            <person name="Pangilinan J."/>
            <person name="Ruiz-Duenas F.J."/>
            <person name="Barrasa J.M."/>
            <person name="Sanchez-Garcia M."/>
            <person name="Camarero S."/>
            <person name="Miyauchi S."/>
            <person name="Serrano A."/>
            <person name="Linde D."/>
            <person name="Babiker R."/>
            <person name="Drula E."/>
            <person name="Ayuso-Fernandez I."/>
            <person name="Pacheco R."/>
            <person name="Padilla G."/>
            <person name="Ferreira P."/>
            <person name="Barriuso J."/>
            <person name="Kellner H."/>
            <person name="Castanera R."/>
            <person name="Alfaro M."/>
            <person name="Ramirez L."/>
            <person name="Pisabarro A.G."/>
            <person name="Kuo A."/>
            <person name="Tritt A."/>
            <person name="Lipzen A."/>
            <person name="He G."/>
            <person name="Yan M."/>
            <person name="Ng V."/>
            <person name="Cullen D."/>
            <person name="Martin F."/>
            <person name="Rosso M.-N."/>
            <person name="Henrissat B."/>
            <person name="Hibbett D."/>
            <person name="Martinez A.T."/>
            <person name="Grigoriev I.V."/>
        </authorList>
    </citation>
    <scope>NUCLEOTIDE SEQUENCE</scope>
    <source>
        <strain evidence="2">MF-IS2</strain>
    </source>
</reference>
<name>A0A9P5WXU2_9AGAR</name>
<organism evidence="2 3">
    <name type="scientific">Macrolepiota fuliginosa MF-IS2</name>
    <dbReference type="NCBI Taxonomy" id="1400762"/>
    <lineage>
        <taxon>Eukaryota</taxon>
        <taxon>Fungi</taxon>
        <taxon>Dikarya</taxon>
        <taxon>Basidiomycota</taxon>
        <taxon>Agaricomycotina</taxon>
        <taxon>Agaricomycetes</taxon>
        <taxon>Agaricomycetidae</taxon>
        <taxon>Agaricales</taxon>
        <taxon>Agaricineae</taxon>
        <taxon>Agaricaceae</taxon>
        <taxon>Macrolepiota</taxon>
    </lineage>
</organism>
<evidence type="ECO:0000313" key="2">
    <source>
        <dbReference type="EMBL" id="KAF9439856.1"/>
    </source>
</evidence>
<dbReference type="Proteomes" id="UP000807342">
    <property type="component" value="Unassembled WGS sequence"/>
</dbReference>
<comment type="caution">
    <text evidence="2">The sequence shown here is derived from an EMBL/GenBank/DDBJ whole genome shotgun (WGS) entry which is preliminary data.</text>
</comment>
<feature type="compositionally biased region" description="Polar residues" evidence="1">
    <location>
        <begin position="76"/>
        <end position="93"/>
    </location>
</feature>
<keyword evidence="3" id="KW-1185">Reference proteome</keyword>
<sequence>MFVDLGDAASPPLIPLLFLSFPNNPLLPKAQSLTYLHSQFLGNTHHEPIQLSPSPDGAGSGSEDIDSDIAAAAASTNPHLPSITVSNPTSTIAAMQWGSPGAGSSASARGDSPIPLNLSVPGQMTVGVGGAGGDDAELGLVVDAGIVGMDGDTVSGKRKR</sequence>
<protein>
    <submittedName>
        <fullName evidence="2">Uncharacterized protein</fullName>
    </submittedName>
</protein>
<gene>
    <name evidence="2" type="ORF">P691DRAFT_804958</name>
</gene>
<dbReference type="AlphaFoldDB" id="A0A9P5WXU2"/>
<proteinExistence type="predicted"/>
<feature type="region of interest" description="Disordered" evidence="1">
    <location>
        <begin position="46"/>
        <end position="116"/>
    </location>
</feature>
<evidence type="ECO:0000256" key="1">
    <source>
        <dbReference type="SAM" id="MobiDB-lite"/>
    </source>
</evidence>